<sequence>MIDSFWYTSVITNLIAIIFLFISLFILFTKKIFGKNYRTLLILNLIICFLFQISSLARELCHIFFNTSILSKILNEISLLFSLMTSLSNVTMCLERICSFLLRKSYEKHENKKVTKLIIICLVFVIVEPVISKYLIINKHLTPLFNMILLFFLQFLSLSFFCIVVYKNTQIYKVKMTEKHIQKSLSEKYQIVEIHKTWKSISLIAFVSILSSLLSNIYLIIITKGNFNFLLEYKNSLTWQILANVGIIIEGGIIVFIVENVRNYFLEICLKKLKNGNSKDEDQNKISENGDIYFKNYASKW</sequence>
<dbReference type="Proteomes" id="UP000035681">
    <property type="component" value="Unplaced"/>
</dbReference>
<reference evidence="3" key="1">
    <citation type="submission" date="2015-08" db="UniProtKB">
        <authorList>
            <consortium name="WormBaseParasite"/>
        </authorList>
    </citation>
    <scope>IDENTIFICATION</scope>
</reference>
<feature type="transmembrane region" description="Helical" evidence="1">
    <location>
        <begin position="201"/>
        <end position="221"/>
    </location>
</feature>
<accession>A0A0K0DYQ5</accession>
<keyword evidence="1" id="KW-0472">Membrane</keyword>
<feature type="transmembrane region" description="Helical" evidence="1">
    <location>
        <begin position="143"/>
        <end position="166"/>
    </location>
</feature>
<dbReference type="WBParaSite" id="TCONS_00010902.p1">
    <property type="protein sequence ID" value="TCONS_00010902.p1"/>
    <property type="gene ID" value="XLOC_004697"/>
</dbReference>
<feature type="transmembrane region" description="Helical" evidence="1">
    <location>
        <begin position="241"/>
        <end position="258"/>
    </location>
</feature>
<dbReference type="AlphaFoldDB" id="A0A0K0DYQ5"/>
<feature type="transmembrane region" description="Helical" evidence="1">
    <location>
        <begin position="77"/>
        <end position="102"/>
    </location>
</feature>
<feature type="transmembrane region" description="Helical" evidence="1">
    <location>
        <begin position="6"/>
        <end position="28"/>
    </location>
</feature>
<organism evidence="3">
    <name type="scientific">Strongyloides stercoralis</name>
    <name type="common">Threadworm</name>
    <dbReference type="NCBI Taxonomy" id="6248"/>
    <lineage>
        <taxon>Eukaryota</taxon>
        <taxon>Metazoa</taxon>
        <taxon>Ecdysozoa</taxon>
        <taxon>Nematoda</taxon>
        <taxon>Chromadorea</taxon>
        <taxon>Rhabditida</taxon>
        <taxon>Tylenchina</taxon>
        <taxon>Panagrolaimomorpha</taxon>
        <taxon>Strongyloidoidea</taxon>
        <taxon>Strongyloididae</taxon>
        <taxon>Strongyloides</taxon>
    </lineage>
</organism>
<evidence type="ECO:0000313" key="4">
    <source>
        <dbReference type="WBParaSite" id="TCONS_00010902.p1"/>
    </source>
</evidence>
<feature type="transmembrane region" description="Helical" evidence="1">
    <location>
        <begin position="114"/>
        <end position="137"/>
    </location>
</feature>
<dbReference type="PANTHER" id="PTHR47521:SF7">
    <property type="entry name" value="SERPENTINE RECEPTOR CLASS EPSILON-6"/>
    <property type="match status" value="1"/>
</dbReference>
<name>A0A0K0DYQ5_STRER</name>
<evidence type="ECO:0000256" key="1">
    <source>
        <dbReference type="SAM" id="Phobius"/>
    </source>
</evidence>
<keyword evidence="2" id="KW-1185">Reference proteome</keyword>
<feature type="transmembrane region" description="Helical" evidence="1">
    <location>
        <begin position="40"/>
        <end position="57"/>
    </location>
</feature>
<proteinExistence type="predicted"/>
<evidence type="ECO:0000313" key="3">
    <source>
        <dbReference type="WBParaSite" id="SSTP_0000237100.1"/>
    </source>
</evidence>
<dbReference type="WBParaSite" id="SSTP_0000237100.1">
    <property type="protein sequence ID" value="SSTP_0000237100.1"/>
    <property type="gene ID" value="SSTP_0000237100"/>
</dbReference>
<keyword evidence="1" id="KW-0812">Transmembrane</keyword>
<keyword evidence="1" id="KW-1133">Transmembrane helix</keyword>
<evidence type="ECO:0000313" key="2">
    <source>
        <dbReference type="Proteomes" id="UP000035681"/>
    </source>
</evidence>
<dbReference type="InterPro" id="IPR052860">
    <property type="entry name" value="NRL-GPCR1"/>
</dbReference>
<dbReference type="PANTHER" id="PTHR47521">
    <property type="entry name" value="SERPENTINE RECEPTOR, CLASS E (EPSILON)-RELATED"/>
    <property type="match status" value="1"/>
</dbReference>
<protein>
    <submittedName>
        <fullName evidence="4">G-protein coupled receptors family 1 profile domain-containing protein</fullName>
    </submittedName>
    <submittedName>
        <fullName evidence="3">G_PROTEIN_RECEP_F1_2 domain-containing protein</fullName>
    </submittedName>
</protein>